<dbReference type="AlphaFoldDB" id="A0A0F8Y927"/>
<organism evidence="1">
    <name type="scientific">marine sediment metagenome</name>
    <dbReference type="NCBI Taxonomy" id="412755"/>
    <lineage>
        <taxon>unclassified sequences</taxon>
        <taxon>metagenomes</taxon>
        <taxon>ecological metagenomes</taxon>
    </lineage>
</organism>
<protein>
    <submittedName>
        <fullName evidence="1">Uncharacterized protein</fullName>
    </submittedName>
</protein>
<name>A0A0F8Y927_9ZZZZ</name>
<reference evidence="1" key="1">
    <citation type="journal article" date="2015" name="Nature">
        <title>Complex archaea that bridge the gap between prokaryotes and eukaryotes.</title>
        <authorList>
            <person name="Spang A."/>
            <person name="Saw J.H."/>
            <person name="Jorgensen S.L."/>
            <person name="Zaremba-Niedzwiedzka K."/>
            <person name="Martijn J."/>
            <person name="Lind A.E."/>
            <person name="van Eijk R."/>
            <person name="Schleper C."/>
            <person name="Guy L."/>
            <person name="Ettema T.J."/>
        </authorList>
    </citation>
    <scope>NUCLEOTIDE SEQUENCE</scope>
</reference>
<evidence type="ECO:0000313" key="1">
    <source>
        <dbReference type="EMBL" id="KKK77887.1"/>
    </source>
</evidence>
<sequence>MTESKIEVEAKFEYFIELPFNLSLPTGLYSLNIPNQIKIRRDMYFLQKGNELENPSTMERIFLSQGQLFNENGLVDESYSEYSFKRKMKTVLYIHYKIPFFLTINKEKFRSKIINRELKYRDISIPEEALRFYYDKFKIQVNVFLKYYSNFYPINNSKHITQHEIRPLSTYELSKCESGINLIIEDIGLQLHPIIDDSGNYFGIPESTFTNNQKTNEFEKFILNRKKNPILPYQEFFNLARSLFRTNKDTLLPNIILNVMTSFEAILHTLEIVDPNFHH</sequence>
<accession>A0A0F8Y927</accession>
<comment type="caution">
    <text evidence="1">The sequence shown here is derived from an EMBL/GenBank/DDBJ whole genome shotgun (WGS) entry which is preliminary data.</text>
</comment>
<feature type="non-terminal residue" evidence="1">
    <location>
        <position position="279"/>
    </location>
</feature>
<dbReference type="EMBL" id="LAZR01054740">
    <property type="protein sequence ID" value="KKK77887.1"/>
    <property type="molecule type" value="Genomic_DNA"/>
</dbReference>
<gene>
    <name evidence="1" type="ORF">LCGC14_2849090</name>
</gene>
<proteinExistence type="predicted"/>